<evidence type="ECO:0000313" key="2">
    <source>
        <dbReference type="EMBL" id="MBR7799102.1"/>
    </source>
</evidence>
<dbReference type="Proteomes" id="UP000678545">
    <property type="component" value="Unassembled WGS sequence"/>
</dbReference>
<name>A0A941E0N8_9BURK</name>
<feature type="transmembrane region" description="Helical" evidence="1">
    <location>
        <begin position="57"/>
        <end position="75"/>
    </location>
</feature>
<keyword evidence="1" id="KW-1133">Transmembrane helix</keyword>
<accession>A0A941E0N8</accession>
<keyword evidence="3" id="KW-1185">Reference proteome</keyword>
<keyword evidence="1" id="KW-0812">Transmembrane</keyword>
<dbReference type="EMBL" id="JAGSPJ010000001">
    <property type="protein sequence ID" value="MBR7799102.1"/>
    <property type="molecule type" value="Genomic_DNA"/>
</dbReference>
<dbReference type="RefSeq" id="WP_212674207.1">
    <property type="nucleotide sequence ID" value="NZ_JAGSPJ010000001.1"/>
</dbReference>
<sequence>MLTTDQINQTLRPALSNLKQEMLQLNTPIEVEARLLAAFSQQFPSKPWWKRWWREPSQLAGLTVIASLVLMLILADPMSLTGRSVSPMHNDSDVSRSDLGDYEEIPFIALNSGEAILKQGTMRIVETEVPQSFLASYGVSVSPQTAGEYARAEVLIGEDDEYLAVRFVPSE</sequence>
<proteinExistence type="predicted"/>
<comment type="caution">
    <text evidence="2">The sequence shown here is derived from an EMBL/GenBank/DDBJ whole genome shotgun (WGS) entry which is preliminary data.</text>
</comment>
<gene>
    <name evidence="2" type="ORF">KDM90_03740</name>
</gene>
<evidence type="ECO:0000256" key="1">
    <source>
        <dbReference type="SAM" id="Phobius"/>
    </source>
</evidence>
<protein>
    <submittedName>
        <fullName evidence="2">Uncharacterized protein</fullName>
    </submittedName>
</protein>
<evidence type="ECO:0000313" key="3">
    <source>
        <dbReference type="Proteomes" id="UP000678545"/>
    </source>
</evidence>
<keyword evidence="1" id="KW-0472">Membrane</keyword>
<reference evidence="2" key="1">
    <citation type="submission" date="2021-04" db="EMBL/GenBank/DDBJ databases">
        <title>novel species isolated from subtropical streams in China.</title>
        <authorList>
            <person name="Lu H."/>
        </authorList>
    </citation>
    <scope>NUCLEOTIDE SEQUENCE</scope>
    <source>
        <strain evidence="2">FT137W</strain>
    </source>
</reference>
<dbReference type="AlphaFoldDB" id="A0A941E0N8"/>
<organism evidence="2 3">
    <name type="scientific">Undibacterium fentianense</name>
    <dbReference type="NCBI Taxonomy" id="2828728"/>
    <lineage>
        <taxon>Bacteria</taxon>
        <taxon>Pseudomonadati</taxon>
        <taxon>Pseudomonadota</taxon>
        <taxon>Betaproteobacteria</taxon>
        <taxon>Burkholderiales</taxon>
        <taxon>Oxalobacteraceae</taxon>
        <taxon>Undibacterium</taxon>
    </lineage>
</organism>